<feature type="domain" description="Histidine kinase" evidence="11">
    <location>
        <begin position="504"/>
        <end position="763"/>
    </location>
</feature>
<dbReference type="AlphaFoldDB" id="A0A7X8SIT0"/>
<dbReference type="InterPro" id="IPR004358">
    <property type="entry name" value="Sig_transdc_His_kin-like_C"/>
</dbReference>
<evidence type="ECO:0000256" key="4">
    <source>
        <dbReference type="ARBA" id="ARBA00022475"/>
    </source>
</evidence>
<evidence type="ECO:0000256" key="7">
    <source>
        <dbReference type="ARBA" id="ARBA00022989"/>
    </source>
</evidence>
<dbReference type="InterPro" id="IPR004010">
    <property type="entry name" value="Double_Cache_2"/>
</dbReference>
<dbReference type="PANTHER" id="PTHR43065:SF50">
    <property type="entry name" value="HISTIDINE KINASE"/>
    <property type="match status" value="1"/>
</dbReference>
<comment type="catalytic activity">
    <reaction evidence="1">
        <text>ATP + protein L-histidine = ADP + protein N-phospho-L-histidine.</text>
        <dbReference type="EC" id="2.7.13.3"/>
    </reaction>
</comment>
<dbReference type="RefSeq" id="WP_168881721.1">
    <property type="nucleotide sequence ID" value="NZ_JABAIL010000002.1"/>
</dbReference>
<dbReference type="Pfam" id="PF02518">
    <property type="entry name" value="HATPase_c"/>
    <property type="match status" value="1"/>
</dbReference>
<dbReference type="InterPro" id="IPR033480">
    <property type="entry name" value="sCache_2"/>
</dbReference>
<evidence type="ECO:0000313" key="12">
    <source>
        <dbReference type="EMBL" id="NLR91016.1"/>
    </source>
</evidence>
<dbReference type="Gene3D" id="1.10.287.130">
    <property type="match status" value="1"/>
</dbReference>
<dbReference type="SMART" id="SM01049">
    <property type="entry name" value="Cache_2"/>
    <property type="match status" value="1"/>
</dbReference>
<protein>
    <recommendedName>
        <fullName evidence="3">histidine kinase</fullName>
        <ecNumber evidence="3">2.7.13.3</ecNumber>
    </recommendedName>
</protein>
<keyword evidence="9" id="KW-0175">Coiled coil</keyword>
<dbReference type="EMBL" id="JABAIL010000002">
    <property type="protein sequence ID" value="NLR91016.1"/>
    <property type="molecule type" value="Genomic_DNA"/>
</dbReference>
<keyword evidence="8 10" id="KW-0472">Membrane</keyword>
<dbReference type="GO" id="GO:0005886">
    <property type="term" value="C:plasma membrane"/>
    <property type="evidence" value="ECO:0007669"/>
    <property type="project" value="UniProtKB-SubCell"/>
</dbReference>
<dbReference type="PROSITE" id="PS50109">
    <property type="entry name" value="HIS_KIN"/>
    <property type="match status" value="1"/>
</dbReference>
<sequence length="771" mass="89324">MKLFEQNNINSQDNKEHISEATFIPVMTLSVIAITFLVGIWSIKELSDYKADVERLETEFTENQKRVTRNEVENSAKYIRYLEKNTEKHLRKTLKNRVDEAYLIMTNIYERNKNKLPKKVIVELIKDSLYPIRFNNKRGYYFIDHISGYSVMNASEPDAAGEYILDYQDAKGNYFIREQMEIAKTKGSGYFNYYWKKPDQKDEEQYPKTSYIRYFKPLGLVIGTGEYMDNVTKDMQKQALERMSSVHFGKDGYLFVNKRGHPLLQRWKYYEKAKTITPKQLNSLPITDENGDTTYFKDIPFEMMNKKKNGGFYYYNYRKPNSQEVTKKFSYILYFKEWDWTIGAGVYLDELDEQIAAKRTLLINELTTELFRILSLSTLLIAILWWRLRKVATGITNNIHEFASFFDTASKEHVKINKDRLAYAEFDQLANLANKMLDERENDKKKIIEAYHEIQTSEEELRQQSESLLYTNQKLEEAMKEVKATQVQLINSEKMASLGQLTAGIAHEINNPINFVSSNVQPLKDDIDDIITLLHQCNHLINMYEKGEDIKDKVKEINVLAEEIEVDILTDEIKQLINGIEEGAQRTKEIVLGLRTFSRLDEDTFKHANINDGMQSTLTILNNKAKKKDVTINVDLQDDLPEIECLPGRVNQVFMNIINNAIQAVDEDKGIIEVKTRFTQGDDHISISIKDNGKGMHQAVIDKIFDPFFTTKEVGEGTGLGLSISYGIIEKHGGRIMVSSKPKDNEEDTSSFTEFTITLPIKGNNELEKQR</sequence>
<dbReference type="InterPro" id="IPR003594">
    <property type="entry name" value="HATPase_dom"/>
</dbReference>
<feature type="transmembrane region" description="Helical" evidence="10">
    <location>
        <begin position="21"/>
        <end position="43"/>
    </location>
</feature>
<keyword evidence="6 10" id="KW-0812">Transmembrane</keyword>
<dbReference type="SUPFAM" id="SSF55874">
    <property type="entry name" value="ATPase domain of HSP90 chaperone/DNA topoisomerase II/histidine kinase"/>
    <property type="match status" value="1"/>
</dbReference>
<dbReference type="GO" id="GO:0000155">
    <property type="term" value="F:phosphorelay sensor kinase activity"/>
    <property type="evidence" value="ECO:0007669"/>
    <property type="project" value="InterPro"/>
</dbReference>
<dbReference type="InterPro" id="IPR036097">
    <property type="entry name" value="HisK_dim/P_sf"/>
</dbReference>
<dbReference type="InterPro" id="IPR003661">
    <property type="entry name" value="HisK_dim/P_dom"/>
</dbReference>
<gene>
    <name evidence="12" type="ORF">HGP29_07345</name>
</gene>
<dbReference type="InterPro" id="IPR005467">
    <property type="entry name" value="His_kinase_dom"/>
</dbReference>
<keyword evidence="5" id="KW-0597">Phosphoprotein</keyword>
<keyword evidence="7 10" id="KW-1133">Transmembrane helix</keyword>
<dbReference type="CDD" id="cd00082">
    <property type="entry name" value="HisKA"/>
    <property type="match status" value="1"/>
</dbReference>
<dbReference type="SUPFAM" id="SSF47384">
    <property type="entry name" value="Homodimeric domain of signal transducing histidine kinase"/>
    <property type="match status" value="1"/>
</dbReference>
<comment type="caution">
    <text evidence="12">The sequence shown here is derived from an EMBL/GenBank/DDBJ whole genome shotgun (WGS) entry which is preliminary data.</text>
</comment>
<evidence type="ECO:0000256" key="1">
    <source>
        <dbReference type="ARBA" id="ARBA00000085"/>
    </source>
</evidence>
<dbReference type="Pfam" id="PF08269">
    <property type="entry name" value="dCache_2"/>
    <property type="match status" value="1"/>
</dbReference>
<evidence type="ECO:0000313" key="13">
    <source>
        <dbReference type="Proteomes" id="UP000585050"/>
    </source>
</evidence>
<comment type="subcellular location">
    <subcellularLocation>
        <location evidence="2">Cell membrane</location>
        <topology evidence="2">Multi-pass membrane protein</topology>
    </subcellularLocation>
</comment>
<dbReference type="PANTHER" id="PTHR43065">
    <property type="entry name" value="SENSOR HISTIDINE KINASE"/>
    <property type="match status" value="1"/>
</dbReference>
<evidence type="ECO:0000256" key="2">
    <source>
        <dbReference type="ARBA" id="ARBA00004651"/>
    </source>
</evidence>
<evidence type="ECO:0000256" key="6">
    <source>
        <dbReference type="ARBA" id="ARBA00022692"/>
    </source>
</evidence>
<name>A0A7X8SIT0_9BACT</name>
<evidence type="ECO:0000256" key="3">
    <source>
        <dbReference type="ARBA" id="ARBA00012438"/>
    </source>
</evidence>
<feature type="coiled-coil region" evidence="9">
    <location>
        <begin position="458"/>
        <end position="495"/>
    </location>
</feature>
<keyword evidence="13" id="KW-1185">Reference proteome</keyword>
<dbReference type="Proteomes" id="UP000585050">
    <property type="component" value="Unassembled WGS sequence"/>
</dbReference>
<dbReference type="PRINTS" id="PR00344">
    <property type="entry name" value="BCTRLSENSOR"/>
</dbReference>
<reference evidence="12 13" key="1">
    <citation type="submission" date="2020-04" db="EMBL/GenBank/DDBJ databases">
        <title>Flammeovirga sp. SR4, a novel species isolated from seawater.</title>
        <authorList>
            <person name="Wang X."/>
        </authorList>
    </citation>
    <scope>NUCLEOTIDE SEQUENCE [LARGE SCALE GENOMIC DNA]</scope>
    <source>
        <strain evidence="12 13">SR4</strain>
    </source>
</reference>
<dbReference type="SMART" id="SM00388">
    <property type="entry name" value="HisKA"/>
    <property type="match status" value="1"/>
</dbReference>
<dbReference type="Gene3D" id="3.30.565.10">
    <property type="entry name" value="Histidine kinase-like ATPase, C-terminal domain"/>
    <property type="match status" value="1"/>
</dbReference>
<evidence type="ECO:0000256" key="5">
    <source>
        <dbReference type="ARBA" id="ARBA00022553"/>
    </source>
</evidence>
<evidence type="ECO:0000256" key="10">
    <source>
        <dbReference type="SAM" id="Phobius"/>
    </source>
</evidence>
<accession>A0A7X8SIT0</accession>
<keyword evidence="4" id="KW-1003">Cell membrane</keyword>
<dbReference type="Gene3D" id="3.30.450.20">
    <property type="entry name" value="PAS domain"/>
    <property type="match status" value="2"/>
</dbReference>
<evidence type="ECO:0000256" key="8">
    <source>
        <dbReference type="ARBA" id="ARBA00023136"/>
    </source>
</evidence>
<organism evidence="12 13">
    <name type="scientific">Flammeovirga agarivorans</name>
    <dbReference type="NCBI Taxonomy" id="2726742"/>
    <lineage>
        <taxon>Bacteria</taxon>
        <taxon>Pseudomonadati</taxon>
        <taxon>Bacteroidota</taxon>
        <taxon>Cytophagia</taxon>
        <taxon>Cytophagales</taxon>
        <taxon>Flammeovirgaceae</taxon>
        <taxon>Flammeovirga</taxon>
    </lineage>
</organism>
<dbReference type="EC" id="2.7.13.3" evidence="3"/>
<proteinExistence type="predicted"/>
<evidence type="ECO:0000256" key="9">
    <source>
        <dbReference type="SAM" id="Coils"/>
    </source>
</evidence>
<evidence type="ECO:0000259" key="11">
    <source>
        <dbReference type="PROSITE" id="PS50109"/>
    </source>
</evidence>
<dbReference type="SMART" id="SM00387">
    <property type="entry name" value="HATPase_c"/>
    <property type="match status" value="1"/>
</dbReference>
<dbReference type="InterPro" id="IPR036890">
    <property type="entry name" value="HATPase_C_sf"/>
</dbReference>